<dbReference type="Pfam" id="PF00573">
    <property type="entry name" value="Ribosomal_L4"/>
    <property type="match status" value="1"/>
</dbReference>
<feature type="region of interest" description="Disordered" evidence="5">
    <location>
        <begin position="114"/>
        <end position="161"/>
    </location>
</feature>
<protein>
    <recommendedName>
        <fullName evidence="4">Large ribosomal subunit protein uL4m</fullName>
    </recommendedName>
</protein>
<evidence type="ECO:0000256" key="5">
    <source>
        <dbReference type="SAM" id="MobiDB-lite"/>
    </source>
</evidence>
<dbReference type="EMBL" id="VXIS01000142">
    <property type="protein sequence ID" value="KAA8901687.1"/>
    <property type="molecule type" value="Genomic_DNA"/>
</dbReference>
<evidence type="ECO:0000256" key="2">
    <source>
        <dbReference type="ARBA" id="ARBA00022980"/>
    </source>
</evidence>
<name>A0A5J5ESX3_9PEZI</name>
<evidence type="ECO:0000256" key="1">
    <source>
        <dbReference type="ARBA" id="ARBA00010528"/>
    </source>
</evidence>
<evidence type="ECO:0000313" key="6">
    <source>
        <dbReference type="EMBL" id="KAA8901687.1"/>
    </source>
</evidence>
<dbReference type="GO" id="GO:1990904">
    <property type="term" value="C:ribonucleoprotein complex"/>
    <property type="evidence" value="ECO:0007669"/>
    <property type="project" value="UniProtKB-KW"/>
</dbReference>
<dbReference type="InterPro" id="IPR023574">
    <property type="entry name" value="Ribosomal_uL4_dom_sf"/>
</dbReference>
<evidence type="ECO:0000256" key="4">
    <source>
        <dbReference type="ARBA" id="ARBA00040565"/>
    </source>
</evidence>
<dbReference type="SUPFAM" id="SSF52166">
    <property type="entry name" value="Ribosomal protein L4"/>
    <property type="match status" value="1"/>
</dbReference>
<dbReference type="PANTHER" id="PTHR10746">
    <property type="entry name" value="50S RIBOSOMAL PROTEIN L4"/>
    <property type="match status" value="1"/>
</dbReference>
<dbReference type="GO" id="GO:0006412">
    <property type="term" value="P:translation"/>
    <property type="evidence" value="ECO:0007669"/>
    <property type="project" value="InterPro"/>
</dbReference>
<keyword evidence="3" id="KW-0687">Ribonucleoprotein</keyword>
<reference evidence="6 7" key="1">
    <citation type="submission" date="2019-09" db="EMBL/GenBank/DDBJ databases">
        <title>Draft genome of the ectomycorrhizal ascomycete Sphaerosporella brunnea.</title>
        <authorList>
            <consortium name="DOE Joint Genome Institute"/>
            <person name="Benucci G.M."/>
            <person name="Marozzi G."/>
            <person name="Antonielli L."/>
            <person name="Sanchez S."/>
            <person name="Marco P."/>
            <person name="Wang X."/>
            <person name="Falini L.B."/>
            <person name="Barry K."/>
            <person name="Haridas S."/>
            <person name="Lipzen A."/>
            <person name="Labutti K."/>
            <person name="Grigoriev I.V."/>
            <person name="Murat C."/>
            <person name="Martin F."/>
            <person name="Albertini E."/>
            <person name="Donnini D."/>
            <person name="Bonito G."/>
        </authorList>
    </citation>
    <scope>NUCLEOTIDE SEQUENCE [LARGE SCALE GENOMIC DNA]</scope>
    <source>
        <strain evidence="6 7">Sb_GMNB300</strain>
    </source>
</reference>
<sequence length="280" mass="30541">MAAARSVYFKAALFGRAGVVQDALRPVFGASRSMATEAEPAAVKVLPAEPPAPVPFAIRSPPTVLATIHSFPTMEPMRFESYASTFLHAPLRRDILHKAVVFEGDAHRLGRAKTKTRGDVNGSNKKIRPQKGTGKARLGDKKSPMLRGGGVSHGPQPRDFSTQLPRKMYDLAWRTALSLRYRRNELLIVDGLLELQNPDAGLASAILKKYGWGNEGSRSLLITAEERPNLKSAMEGLGAEGRVLQAIDVDVKDILELGRVIIEKEALEMFEQVHGVDAAD</sequence>
<evidence type="ECO:0000256" key="3">
    <source>
        <dbReference type="ARBA" id="ARBA00023274"/>
    </source>
</evidence>
<dbReference type="FunCoup" id="A0A5J5ESX3">
    <property type="interactions" value="321"/>
</dbReference>
<dbReference type="NCBIfam" id="TIGR03953">
    <property type="entry name" value="rplD_bact"/>
    <property type="match status" value="1"/>
</dbReference>
<comment type="caution">
    <text evidence="6">The sequence shown here is derived from an EMBL/GenBank/DDBJ whole genome shotgun (WGS) entry which is preliminary data.</text>
</comment>
<dbReference type="AlphaFoldDB" id="A0A5J5ESX3"/>
<comment type="similarity">
    <text evidence="1">Belongs to the universal ribosomal protein uL4 family.</text>
</comment>
<organism evidence="6 7">
    <name type="scientific">Sphaerosporella brunnea</name>
    <dbReference type="NCBI Taxonomy" id="1250544"/>
    <lineage>
        <taxon>Eukaryota</taxon>
        <taxon>Fungi</taxon>
        <taxon>Dikarya</taxon>
        <taxon>Ascomycota</taxon>
        <taxon>Pezizomycotina</taxon>
        <taxon>Pezizomycetes</taxon>
        <taxon>Pezizales</taxon>
        <taxon>Pyronemataceae</taxon>
        <taxon>Sphaerosporella</taxon>
    </lineage>
</organism>
<gene>
    <name evidence="6" type="ORF">FN846DRAFT_109844</name>
</gene>
<dbReference type="Proteomes" id="UP000326924">
    <property type="component" value="Unassembled WGS sequence"/>
</dbReference>
<evidence type="ECO:0000313" key="7">
    <source>
        <dbReference type="Proteomes" id="UP000326924"/>
    </source>
</evidence>
<dbReference type="InterPro" id="IPR002136">
    <property type="entry name" value="Ribosomal_uL4"/>
</dbReference>
<proteinExistence type="inferred from homology"/>
<dbReference type="Gene3D" id="3.40.1370.10">
    <property type="match status" value="1"/>
</dbReference>
<keyword evidence="2 6" id="KW-0689">Ribosomal protein</keyword>
<dbReference type="GO" id="GO:0005840">
    <property type="term" value="C:ribosome"/>
    <property type="evidence" value="ECO:0007669"/>
    <property type="project" value="UniProtKB-KW"/>
</dbReference>
<accession>A0A5J5ESX3</accession>
<dbReference type="PANTHER" id="PTHR10746:SF6">
    <property type="entry name" value="LARGE RIBOSOMAL SUBUNIT PROTEIN UL4M"/>
    <property type="match status" value="1"/>
</dbReference>
<keyword evidence="7" id="KW-1185">Reference proteome</keyword>
<dbReference type="GO" id="GO:0003735">
    <property type="term" value="F:structural constituent of ribosome"/>
    <property type="evidence" value="ECO:0007669"/>
    <property type="project" value="InterPro"/>
</dbReference>
<dbReference type="InParanoid" id="A0A5J5ESX3"/>
<dbReference type="OrthoDB" id="275876at2759"/>
<dbReference type="InterPro" id="IPR013005">
    <property type="entry name" value="Ribosomal_uL4-like"/>
</dbReference>